<dbReference type="InterPro" id="IPR014710">
    <property type="entry name" value="RmlC-like_jellyroll"/>
</dbReference>
<gene>
    <name evidence="2" type="ORF">B1B_03396</name>
</gene>
<name>T1CVH4_9ZZZZ</name>
<reference evidence="2" key="1">
    <citation type="submission" date="2013-08" db="EMBL/GenBank/DDBJ databases">
        <authorList>
            <person name="Mendez C."/>
            <person name="Richter M."/>
            <person name="Ferrer M."/>
            <person name="Sanchez J."/>
        </authorList>
    </citation>
    <scope>NUCLEOTIDE SEQUENCE</scope>
</reference>
<dbReference type="InterPro" id="IPR013096">
    <property type="entry name" value="Cupin_2"/>
</dbReference>
<feature type="domain" description="Cupin type-2" evidence="1">
    <location>
        <begin position="41"/>
        <end position="91"/>
    </location>
</feature>
<dbReference type="EMBL" id="AUZY01002088">
    <property type="protein sequence ID" value="EQD73099.1"/>
    <property type="molecule type" value="Genomic_DNA"/>
</dbReference>
<dbReference type="Gene3D" id="2.60.120.10">
    <property type="entry name" value="Jelly Rolls"/>
    <property type="match status" value="1"/>
</dbReference>
<protein>
    <submittedName>
        <fullName evidence="2">Cupin 2 conserved barrel domain protein</fullName>
    </submittedName>
</protein>
<proteinExistence type="predicted"/>
<evidence type="ECO:0000313" key="2">
    <source>
        <dbReference type="EMBL" id="EQD73099.1"/>
    </source>
</evidence>
<dbReference type="AlphaFoldDB" id="T1CVH4"/>
<dbReference type="InterPro" id="IPR011051">
    <property type="entry name" value="RmlC_Cupin_sf"/>
</dbReference>
<reference evidence="2" key="2">
    <citation type="journal article" date="2014" name="ISME J.">
        <title>Microbial stratification in low pH oxic and suboxic macroscopic growths along an acid mine drainage.</title>
        <authorList>
            <person name="Mendez-Garcia C."/>
            <person name="Mesa V."/>
            <person name="Sprenger R.R."/>
            <person name="Richter M."/>
            <person name="Diez M.S."/>
            <person name="Solano J."/>
            <person name="Bargiela R."/>
            <person name="Golyshina O.V."/>
            <person name="Manteca A."/>
            <person name="Ramos J.L."/>
            <person name="Gallego J.R."/>
            <person name="Llorente I."/>
            <person name="Martins Dos Santos V.A."/>
            <person name="Jensen O.N."/>
            <person name="Pelaez A.I."/>
            <person name="Sanchez J."/>
            <person name="Ferrer M."/>
        </authorList>
    </citation>
    <scope>NUCLEOTIDE SEQUENCE</scope>
</reference>
<dbReference type="Pfam" id="PF07883">
    <property type="entry name" value="Cupin_2"/>
    <property type="match status" value="1"/>
</dbReference>
<dbReference type="SUPFAM" id="SSF51182">
    <property type="entry name" value="RmlC-like cupins"/>
    <property type="match status" value="1"/>
</dbReference>
<organism evidence="2">
    <name type="scientific">mine drainage metagenome</name>
    <dbReference type="NCBI Taxonomy" id="410659"/>
    <lineage>
        <taxon>unclassified sequences</taxon>
        <taxon>metagenomes</taxon>
        <taxon>ecological metagenomes</taxon>
    </lineage>
</organism>
<sequence length="114" mass="12703">MPFPPSVRSLPKTQLAGIDVYVHDDGRTQILFMELGKDRTEVVVPTHTHDVEWGIVVEGRIEMTIEGRTESHLAGATHLIPAHVPHSFRFTPGTSSVHYFIEKRVALPTSAPRP</sequence>
<comment type="caution">
    <text evidence="2">The sequence shown here is derived from an EMBL/GenBank/DDBJ whole genome shotgun (WGS) entry which is preliminary data.</text>
</comment>
<evidence type="ECO:0000259" key="1">
    <source>
        <dbReference type="Pfam" id="PF07883"/>
    </source>
</evidence>
<accession>T1CVH4</accession>